<accession>A0ABR3GL83</accession>
<organism evidence="1 2">
    <name type="scientific">Discina gigas</name>
    <dbReference type="NCBI Taxonomy" id="1032678"/>
    <lineage>
        <taxon>Eukaryota</taxon>
        <taxon>Fungi</taxon>
        <taxon>Dikarya</taxon>
        <taxon>Ascomycota</taxon>
        <taxon>Pezizomycotina</taxon>
        <taxon>Pezizomycetes</taxon>
        <taxon>Pezizales</taxon>
        <taxon>Discinaceae</taxon>
        <taxon>Discina</taxon>
    </lineage>
</organism>
<evidence type="ECO:0000313" key="1">
    <source>
        <dbReference type="EMBL" id="KAL0636688.1"/>
    </source>
</evidence>
<reference evidence="1 2" key="1">
    <citation type="submission" date="2024-02" db="EMBL/GenBank/DDBJ databases">
        <title>Discinaceae phylogenomics.</title>
        <authorList>
            <person name="Dirks A.C."/>
            <person name="James T.Y."/>
        </authorList>
    </citation>
    <scope>NUCLEOTIDE SEQUENCE [LARGE SCALE GENOMIC DNA]</scope>
    <source>
        <strain evidence="1 2">ACD0624</strain>
    </source>
</reference>
<sequence>MLDIKQGLGANADGILIGVTPEAVDVPSTAVPTVKVNEEVLVGNGTITPGNFEGPGGMSRGVFCTASGNKLPPRIGIDFPEVNVLWEFVIGATEIFRGRSSFAEEDLKGRRRLNSSLVRHVDGKLRFTLEK</sequence>
<comment type="caution">
    <text evidence="1">The sequence shown here is derived from an EMBL/GenBank/DDBJ whole genome shotgun (WGS) entry which is preliminary data.</text>
</comment>
<dbReference type="EMBL" id="JBBBZM010000045">
    <property type="protein sequence ID" value="KAL0636688.1"/>
    <property type="molecule type" value="Genomic_DNA"/>
</dbReference>
<proteinExistence type="predicted"/>
<evidence type="ECO:0000313" key="2">
    <source>
        <dbReference type="Proteomes" id="UP001447188"/>
    </source>
</evidence>
<name>A0ABR3GL83_9PEZI</name>
<gene>
    <name evidence="1" type="ORF">Q9L58_004296</name>
</gene>
<protein>
    <submittedName>
        <fullName evidence="1">Uncharacterized protein</fullName>
    </submittedName>
</protein>
<keyword evidence="2" id="KW-1185">Reference proteome</keyword>
<dbReference type="Proteomes" id="UP001447188">
    <property type="component" value="Unassembled WGS sequence"/>
</dbReference>